<gene>
    <name evidence="2" type="ORF">D9611_000526</name>
</gene>
<comment type="caution">
    <text evidence="2">The sequence shown here is derived from an EMBL/GenBank/DDBJ whole genome shotgun (WGS) entry which is preliminary data.</text>
</comment>
<dbReference type="EMBL" id="JAACJK010000163">
    <property type="protein sequence ID" value="KAF5326011.1"/>
    <property type="molecule type" value="Genomic_DNA"/>
</dbReference>
<protein>
    <submittedName>
        <fullName evidence="2">Uncharacterized protein</fullName>
    </submittedName>
</protein>
<evidence type="ECO:0000313" key="2">
    <source>
        <dbReference type="EMBL" id="KAF5326011.1"/>
    </source>
</evidence>
<proteinExistence type="predicted"/>
<name>A0A8H5BNA3_9AGAR</name>
<evidence type="ECO:0000256" key="1">
    <source>
        <dbReference type="SAM" id="MobiDB-lite"/>
    </source>
</evidence>
<feature type="region of interest" description="Disordered" evidence="1">
    <location>
        <begin position="129"/>
        <end position="148"/>
    </location>
</feature>
<keyword evidence="3" id="KW-1185">Reference proteome</keyword>
<accession>A0A8H5BNA3</accession>
<dbReference type="Proteomes" id="UP000541558">
    <property type="component" value="Unassembled WGS sequence"/>
</dbReference>
<dbReference type="OrthoDB" id="10336814at2759"/>
<feature type="region of interest" description="Disordered" evidence="1">
    <location>
        <begin position="1"/>
        <end position="32"/>
    </location>
</feature>
<dbReference type="AlphaFoldDB" id="A0A8H5BNA3"/>
<evidence type="ECO:0000313" key="3">
    <source>
        <dbReference type="Proteomes" id="UP000541558"/>
    </source>
</evidence>
<feature type="region of interest" description="Disordered" evidence="1">
    <location>
        <begin position="231"/>
        <end position="250"/>
    </location>
</feature>
<sequence length="250" mass="26614">MGVKPHSPVQAEEGRGNPARAPRAEDDRITAGFVKPRTEKLYGGKAVARDYQAGSSAMVAALDERRNIRPSPEGAQDTSSLRKEINALLSGSFDSLISSADPPTPRHRILHLLKQVVLLVEAVNGEVSGLGGNGSAPLTPGSRSRRQLRTQTQEIQKLLLDVDADALLLDYSSDANRIDQVRQRVASMVGEAVNSWTRISGGDVDSGARAIRRSTSRGGADVVASWAVQERASESGAPPPYVPTAVFPTS</sequence>
<organism evidence="2 3">
    <name type="scientific">Ephemerocybe angulata</name>
    <dbReference type="NCBI Taxonomy" id="980116"/>
    <lineage>
        <taxon>Eukaryota</taxon>
        <taxon>Fungi</taxon>
        <taxon>Dikarya</taxon>
        <taxon>Basidiomycota</taxon>
        <taxon>Agaricomycotina</taxon>
        <taxon>Agaricomycetes</taxon>
        <taxon>Agaricomycetidae</taxon>
        <taxon>Agaricales</taxon>
        <taxon>Agaricineae</taxon>
        <taxon>Psathyrellaceae</taxon>
        <taxon>Ephemerocybe</taxon>
    </lineage>
</organism>
<reference evidence="2 3" key="1">
    <citation type="journal article" date="2020" name="ISME J.">
        <title>Uncovering the hidden diversity of litter-decomposition mechanisms in mushroom-forming fungi.</title>
        <authorList>
            <person name="Floudas D."/>
            <person name="Bentzer J."/>
            <person name="Ahren D."/>
            <person name="Johansson T."/>
            <person name="Persson P."/>
            <person name="Tunlid A."/>
        </authorList>
    </citation>
    <scope>NUCLEOTIDE SEQUENCE [LARGE SCALE GENOMIC DNA]</scope>
    <source>
        <strain evidence="2 3">CBS 175.51</strain>
    </source>
</reference>